<gene>
    <name evidence="6" type="ORF">ACFQDL_27085</name>
</gene>
<reference evidence="7" key="1">
    <citation type="journal article" date="2019" name="Int. J. Syst. Evol. Microbiol.">
        <title>The Global Catalogue of Microorganisms (GCM) 10K type strain sequencing project: providing services to taxonomists for standard genome sequencing and annotation.</title>
        <authorList>
            <consortium name="The Broad Institute Genomics Platform"/>
            <consortium name="The Broad Institute Genome Sequencing Center for Infectious Disease"/>
            <person name="Wu L."/>
            <person name="Ma J."/>
        </authorList>
    </citation>
    <scope>NUCLEOTIDE SEQUENCE [LARGE SCALE GENOMIC DNA]</scope>
    <source>
        <strain evidence="7">NBRC 111756</strain>
    </source>
</reference>
<dbReference type="RefSeq" id="WP_379911708.1">
    <property type="nucleotide sequence ID" value="NZ_JBHSWE010000001.1"/>
</dbReference>
<dbReference type="InterPro" id="IPR013708">
    <property type="entry name" value="Shikimate_DH-bd_N"/>
</dbReference>
<organism evidence="6 7">
    <name type="scientific">Marinobacterium aestuariivivens</name>
    <dbReference type="NCBI Taxonomy" id="1698799"/>
    <lineage>
        <taxon>Bacteria</taxon>
        <taxon>Pseudomonadati</taxon>
        <taxon>Pseudomonadota</taxon>
        <taxon>Gammaproteobacteria</taxon>
        <taxon>Oceanospirillales</taxon>
        <taxon>Oceanospirillaceae</taxon>
        <taxon>Marinobacterium</taxon>
    </lineage>
</organism>
<protein>
    <submittedName>
        <fullName evidence="6">Shikimate dehydrogenase family protein</fullName>
    </submittedName>
</protein>
<dbReference type="EMBL" id="JBHSWE010000001">
    <property type="protein sequence ID" value="MFC6673343.1"/>
    <property type="molecule type" value="Genomic_DNA"/>
</dbReference>
<keyword evidence="4" id="KW-0057">Aromatic amino acid biosynthesis</keyword>
<keyword evidence="4" id="KW-0028">Amino-acid biosynthesis</keyword>
<dbReference type="InterPro" id="IPR046346">
    <property type="entry name" value="Aminoacid_DH-like_N_sf"/>
</dbReference>
<dbReference type="PANTHER" id="PTHR21089">
    <property type="entry name" value="SHIKIMATE DEHYDROGENASE"/>
    <property type="match status" value="1"/>
</dbReference>
<dbReference type="InterPro" id="IPR036291">
    <property type="entry name" value="NAD(P)-bd_dom_sf"/>
</dbReference>
<evidence type="ECO:0000256" key="4">
    <source>
        <dbReference type="ARBA" id="ARBA00023141"/>
    </source>
</evidence>
<evidence type="ECO:0000256" key="3">
    <source>
        <dbReference type="ARBA" id="ARBA00023002"/>
    </source>
</evidence>
<keyword evidence="7" id="KW-1185">Reference proteome</keyword>
<comment type="caution">
    <text evidence="6">The sequence shown here is derived from an EMBL/GenBank/DDBJ whole genome shotgun (WGS) entry which is preliminary data.</text>
</comment>
<dbReference type="Gene3D" id="3.40.50.720">
    <property type="entry name" value="NAD(P)-binding Rossmann-like Domain"/>
    <property type="match status" value="1"/>
</dbReference>
<dbReference type="SUPFAM" id="SSF53223">
    <property type="entry name" value="Aminoacid dehydrogenase-like, N-terminal domain"/>
    <property type="match status" value="1"/>
</dbReference>
<evidence type="ECO:0000313" key="7">
    <source>
        <dbReference type="Proteomes" id="UP001596422"/>
    </source>
</evidence>
<dbReference type="Pfam" id="PF08501">
    <property type="entry name" value="Shikimate_dh_N"/>
    <property type="match status" value="1"/>
</dbReference>
<dbReference type="Proteomes" id="UP001596422">
    <property type="component" value="Unassembled WGS sequence"/>
</dbReference>
<name>A0ABW2A7B3_9GAMM</name>
<dbReference type="InterPro" id="IPR022893">
    <property type="entry name" value="Shikimate_DH_fam"/>
</dbReference>
<dbReference type="Gene3D" id="3.40.50.10860">
    <property type="entry name" value="Leucine Dehydrogenase, chain A, domain 1"/>
    <property type="match status" value="1"/>
</dbReference>
<evidence type="ECO:0000259" key="5">
    <source>
        <dbReference type="Pfam" id="PF08501"/>
    </source>
</evidence>
<dbReference type="PANTHER" id="PTHR21089:SF1">
    <property type="entry name" value="BIFUNCTIONAL 3-DEHYDROQUINATE DEHYDRATASE_SHIKIMATE DEHYDROGENASE, CHLOROPLASTIC"/>
    <property type="match status" value="1"/>
</dbReference>
<evidence type="ECO:0000256" key="2">
    <source>
        <dbReference type="ARBA" id="ARBA00022857"/>
    </source>
</evidence>
<sequence>MDNPGANTQNLCIQLNGATELIPIIGSPIAQVRSPAGMTQEMQAHGRNAVIVPCHVQPEDVDDFMTLAGKMINVSGVIATVPHKVRASEVCGRLTARAAMLGAANVIRRDADGSWYGDMCDGDAMVNPILASGCKLDGRTALLVGAGGAGIAIAHSLLLAGVAQLRICELDDKRFEILTQRLGDWAARIQRAETGDPDGCDLVVNASPCGMREGDPLPVDISRLESRMYVADVITRPEVTPLLQAAAELGCRTQGAR</sequence>
<keyword evidence="3" id="KW-0560">Oxidoreductase</keyword>
<evidence type="ECO:0000313" key="6">
    <source>
        <dbReference type="EMBL" id="MFC6673343.1"/>
    </source>
</evidence>
<accession>A0ABW2A7B3</accession>
<comment type="pathway">
    <text evidence="1">Metabolic intermediate biosynthesis; chorismate biosynthesis; chorismate from D-erythrose 4-phosphate and phosphoenolpyruvate: step 4/7.</text>
</comment>
<keyword evidence="2" id="KW-0521">NADP</keyword>
<proteinExistence type="predicted"/>
<evidence type="ECO:0000256" key="1">
    <source>
        <dbReference type="ARBA" id="ARBA00004871"/>
    </source>
</evidence>
<feature type="domain" description="Shikimate dehydrogenase substrate binding N-terminal" evidence="5">
    <location>
        <begin position="24"/>
        <end position="107"/>
    </location>
</feature>
<dbReference type="SUPFAM" id="SSF51735">
    <property type="entry name" value="NAD(P)-binding Rossmann-fold domains"/>
    <property type="match status" value="1"/>
</dbReference>